<evidence type="ECO:0000256" key="1">
    <source>
        <dbReference type="ARBA" id="ARBA00004173"/>
    </source>
</evidence>
<evidence type="ECO:0000256" key="4">
    <source>
        <dbReference type="ARBA" id="ARBA00022980"/>
    </source>
</evidence>
<dbReference type="GO" id="GO:0032543">
    <property type="term" value="P:mitochondrial translation"/>
    <property type="evidence" value="ECO:0007669"/>
    <property type="project" value="InterPro"/>
</dbReference>
<dbReference type="Pfam" id="PF18699">
    <property type="entry name" value="MRPL52"/>
    <property type="match status" value="1"/>
</dbReference>
<evidence type="ECO:0000256" key="6">
    <source>
        <dbReference type="ARBA" id="ARBA00023274"/>
    </source>
</evidence>
<evidence type="ECO:0000256" key="3">
    <source>
        <dbReference type="ARBA" id="ARBA00022946"/>
    </source>
</evidence>
<evidence type="ECO:0000256" key="7">
    <source>
        <dbReference type="ARBA" id="ARBA00035181"/>
    </source>
</evidence>
<dbReference type="GO" id="GO:0005762">
    <property type="term" value="C:mitochondrial large ribosomal subunit"/>
    <property type="evidence" value="ECO:0007669"/>
    <property type="project" value="InterPro"/>
</dbReference>
<organism evidence="9">
    <name type="scientific">Aceria tosichella</name>
    <name type="common">wheat curl mite</name>
    <dbReference type="NCBI Taxonomy" id="561515"/>
    <lineage>
        <taxon>Eukaryota</taxon>
        <taxon>Metazoa</taxon>
        <taxon>Ecdysozoa</taxon>
        <taxon>Arthropoda</taxon>
        <taxon>Chelicerata</taxon>
        <taxon>Arachnida</taxon>
        <taxon>Acari</taxon>
        <taxon>Acariformes</taxon>
        <taxon>Trombidiformes</taxon>
        <taxon>Prostigmata</taxon>
        <taxon>Eupodina</taxon>
        <taxon>Eriophyoidea</taxon>
        <taxon>Eriophyidae</taxon>
        <taxon>Eriophyinae</taxon>
        <taxon>Aceriini</taxon>
        <taxon>Aceria</taxon>
    </lineage>
</organism>
<evidence type="ECO:0000256" key="2">
    <source>
        <dbReference type="ARBA" id="ARBA00007232"/>
    </source>
</evidence>
<comment type="similarity">
    <text evidence="2">Belongs to the mitochondrion-specific ribosomal protein mL52 family.</text>
</comment>
<dbReference type="PANTHER" id="PTHR34090">
    <property type="entry name" value="39S RIBOSOMAL PROTEIN L52, MITOCHONDRIAL"/>
    <property type="match status" value="1"/>
</dbReference>
<dbReference type="InterPro" id="IPR034596">
    <property type="entry name" value="Ribosomal_mL52"/>
</dbReference>
<comment type="subcellular location">
    <subcellularLocation>
        <location evidence="1">Mitochondrion</location>
    </subcellularLocation>
</comment>
<evidence type="ECO:0000256" key="8">
    <source>
        <dbReference type="ARBA" id="ARBA00035425"/>
    </source>
</evidence>
<keyword evidence="6" id="KW-0687">Ribonucleoprotein</keyword>
<accession>A0A6G1SAW4</accession>
<evidence type="ECO:0000256" key="5">
    <source>
        <dbReference type="ARBA" id="ARBA00023128"/>
    </source>
</evidence>
<evidence type="ECO:0000313" key="9">
    <source>
        <dbReference type="EMBL" id="MDE47538.1"/>
    </source>
</evidence>
<keyword evidence="5" id="KW-0496">Mitochondrion</keyword>
<reference evidence="9" key="1">
    <citation type="submission" date="2018-10" db="EMBL/GenBank/DDBJ databases">
        <title>Transcriptome assembly of Aceria tosichella (Wheat curl mite) Type 2.</title>
        <authorList>
            <person name="Scully E.D."/>
            <person name="Geib S.M."/>
            <person name="Palmer N.A."/>
            <person name="Gupta A.K."/>
            <person name="Sarath G."/>
            <person name="Tatineni S."/>
        </authorList>
    </citation>
    <scope>NUCLEOTIDE SEQUENCE</scope>
    <source>
        <strain evidence="9">LincolnNE</strain>
    </source>
</reference>
<protein>
    <recommendedName>
        <fullName evidence="7">Large ribosomal subunit protein mL52</fullName>
    </recommendedName>
    <alternativeName>
        <fullName evidence="8">39S ribosomal protein L52, mitochondrial</fullName>
    </alternativeName>
</protein>
<dbReference type="EMBL" id="GGYP01002767">
    <property type="protein sequence ID" value="MDE47538.1"/>
    <property type="molecule type" value="Transcribed_RNA"/>
</dbReference>
<sequence>MLNLVIKRGLKKIGQERFLQISRYRKRKGLAPSPTATGPLTDDYDWSYPDGTPGQLNRGQSLRYVRDQDFGRTMVDFSTRLQKLREDKLAAATSLESDRTDGHK</sequence>
<keyword evidence="3" id="KW-0809">Transit peptide</keyword>
<dbReference type="AlphaFoldDB" id="A0A6G1SAW4"/>
<dbReference type="GO" id="GO:0003735">
    <property type="term" value="F:structural constituent of ribosome"/>
    <property type="evidence" value="ECO:0007669"/>
    <property type="project" value="InterPro"/>
</dbReference>
<name>A0A6G1SAW4_9ACAR</name>
<dbReference type="PANTHER" id="PTHR34090:SF1">
    <property type="entry name" value="LARGE RIBOSOMAL SUBUNIT PROTEIN ML52"/>
    <property type="match status" value="1"/>
</dbReference>
<keyword evidence="4 9" id="KW-0689">Ribosomal protein</keyword>
<gene>
    <name evidence="9" type="primary">MRPL52</name>
    <name evidence="9" type="ORF">g.12416</name>
</gene>
<proteinExistence type="inferred from homology"/>